<name>A0AAD6CP57_9EURO</name>
<keyword evidence="2" id="KW-1185">Reference proteome</keyword>
<protein>
    <submittedName>
        <fullName evidence="1">Uncharacterized protein</fullName>
    </submittedName>
</protein>
<dbReference type="EMBL" id="JAQIZZ010000008">
    <property type="protein sequence ID" value="KAJ5525662.1"/>
    <property type="molecule type" value="Genomic_DNA"/>
</dbReference>
<accession>A0AAD6CP57</accession>
<dbReference type="Proteomes" id="UP001220324">
    <property type="component" value="Unassembled WGS sequence"/>
</dbReference>
<sequence>MSYLPPGWTLERLQIATVDDLRQIPEERLHEIDEKLIPVENVPVRLVIGRATHNEHRRKVRAERGLPPAPGVPLFEKNDDPVVEVVERGGFDDFGFIVFRTDYSDEERWEQWHKEFQRIIDASMKRASGGKKIEDKCLLLTYEDEEDMASATHEQILQAYYGYQENEGIPAGFETGMCLVVDSAVMDSITTNKPWVYALDLSFDFDDESPLADGEYSGYFRVAIDSIITELYPTLTAMTPSELWPSDNRIWESAFE</sequence>
<evidence type="ECO:0000313" key="2">
    <source>
        <dbReference type="Proteomes" id="UP001220324"/>
    </source>
</evidence>
<gene>
    <name evidence="1" type="ORF">N7494_012312</name>
</gene>
<organism evidence="1 2">
    <name type="scientific">Penicillium frequentans</name>
    <dbReference type="NCBI Taxonomy" id="3151616"/>
    <lineage>
        <taxon>Eukaryota</taxon>
        <taxon>Fungi</taxon>
        <taxon>Dikarya</taxon>
        <taxon>Ascomycota</taxon>
        <taxon>Pezizomycotina</taxon>
        <taxon>Eurotiomycetes</taxon>
        <taxon>Eurotiomycetidae</taxon>
        <taxon>Eurotiales</taxon>
        <taxon>Aspergillaceae</taxon>
        <taxon>Penicillium</taxon>
    </lineage>
</organism>
<dbReference type="AlphaFoldDB" id="A0AAD6CP57"/>
<proteinExistence type="predicted"/>
<evidence type="ECO:0000313" key="1">
    <source>
        <dbReference type="EMBL" id="KAJ5525662.1"/>
    </source>
</evidence>
<comment type="caution">
    <text evidence="1">The sequence shown here is derived from an EMBL/GenBank/DDBJ whole genome shotgun (WGS) entry which is preliminary data.</text>
</comment>
<reference evidence="1 2" key="1">
    <citation type="journal article" date="2023" name="IMA Fungus">
        <title>Comparative genomic study of the Penicillium genus elucidates a diverse pangenome and 15 lateral gene transfer events.</title>
        <authorList>
            <person name="Petersen C."/>
            <person name="Sorensen T."/>
            <person name="Nielsen M.R."/>
            <person name="Sondergaard T.E."/>
            <person name="Sorensen J.L."/>
            <person name="Fitzpatrick D.A."/>
            <person name="Frisvad J.C."/>
            <person name="Nielsen K.L."/>
        </authorList>
    </citation>
    <scope>NUCLEOTIDE SEQUENCE [LARGE SCALE GENOMIC DNA]</scope>
    <source>
        <strain evidence="1 2">IBT 35679</strain>
    </source>
</reference>